<dbReference type="InterPro" id="IPR020471">
    <property type="entry name" value="AKR"/>
</dbReference>
<comment type="caution">
    <text evidence="5">The sequence shown here is derived from an EMBL/GenBank/DDBJ whole genome shotgun (WGS) entry which is preliminary data.</text>
</comment>
<feature type="site" description="Lowers pKa of active site Tyr" evidence="3">
    <location>
        <position position="68"/>
    </location>
</feature>
<dbReference type="PIRSF" id="PIRSF000097">
    <property type="entry name" value="AKR"/>
    <property type="match status" value="1"/>
</dbReference>
<name>A0A7K3TFH0_9BIFI</name>
<dbReference type="Proteomes" id="UP000469763">
    <property type="component" value="Unassembled WGS sequence"/>
</dbReference>
<proteinExistence type="predicted"/>
<dbReference type="PANTHER" id="PTHR43638">
    <property type="entry name" value="OXIDOREDUCTASE, ALDO/KETO REDUCTASE FAMILY PROTEIN"/>
    <property type="match status" value="1"/>
</dbReference>
<evidence type="ECO:0000313" key="5">
    <source>
        <dbReference type="EMBL" id="NEG77845.1"/>
    </source>
</evidence>
<evidence type="ECO:0000313" key="6">
    <source>
        <dbReference type="Proteomes" id="UP000469763"/>
    </source>
</evidence>
<keyword evidence="6" id="KW-1185">Reference proteome</keyword>
<dbReference type="Pfam" id="PF00248">
    <property type="entry name" value="Aldo_ket_red"/>
    <property type="match status" value="1"/>
</dbReference>
<dbReference type="AlphaFoldDB" id="A0A7K3TFH0"/>
<dbReference type="OrthoDB" id="3664926at2"/>
<feature type="domain" description="NADP-dependent oxidoreductase" evidence="4">
    <location>
        <begin position="4"/>
        <end position="257"/>
    </location>
</feature>
<dbReference type="InterPro" id="IPR036812">
    <property type="entry name" value="NAD(P)_OxRdtase_dom_sf"/>
</dbReference>
<reference evidence="5 6" key="1">
    <citation type="submission" date="2019-10" db="EMBL/GenBank/DDBJ databases">
        <title>Bifidobacterium from non-human primates.</title>
        <authorList>
            <person name="Modesto M."/>
        </authorList>
    </citation>
    <scope>NUCLEOTIDE SEQUENCE [LARGE SCALE GENOMIC DNA]</scope>
    <source>
        <strain evidence="5 6">TREC</strain>
    </source>
</reference>
<dbReference type="InterPro" id="IPR023210">
    <property type="entry name" value="NADP_OxRdtase_dom"/>
</dbReference>
<gene>
    <name evidence="5" type="ORF">GFD22_02395</name>
</gene>
<feature type="binding site" evidence="2">
    <location>
        <position position="101"/>
    </location>
    <ligand>
        <name>substrate</name>
    </ligand>
</feature>
<sequence length="272" mass="29764">MQTMGMGTWHMAEDANRRADEIAALREGVDLGVKLIDTAELYGDGEVETLVGEAIRGLDRSELCIVSKVIPSHAGHKDMRASCEASLKRLGTDYLDLYLLHWPGAVPLEETVACMESLRADGLIRRWGVSNFDVDDMEALWRVPGGDSCVANQVLYHLESRGVEVSLKPWMRDHGVAMMAYSPLAQGGRLAYGLRDDPTLNAVAGRHDATPVQIMLAWAMRDGETIAIPKAGSPAHMRLNVEAAGITLTPDDLAALDRRFPAPARKPPLDWL</sequence>
<accession>A0A7K3TFH0</accession>
<dbReference type="PANTHER" id="PTHR43638:SF3">
    <property type="entry name" value="ALDEHYDE REDUCTASE"/>
    <property type="match status" value="1"/>
</dbReference>
<dbReference type="GO" id="GO:0016491">
    <property type="term" value="F:oxidoreductase activity"/>
    <property type="evidence" value="ECO:0007669"/>
    <property type="project" value="InterPro"/>
</dbReference>
<feature type="active site" description="Proton donor" evidence="1">
    <location>
        <position position="42"/>
    </location>
</feature>
<protein>
    <submittedName>
        <fullName evidence="5">Aldo/keto reductase</fullName>
    </submittedName>
</protein>
<organism evidence="5 6">
    <name type="scientific">Bifidobacterium avesanii</name>
    <dbReference type="NCBI Taxonomy" id="1798157"/>
    <lineage>
        <taxon>Bacteria</taxon>
        <taxon>Bacillati</taxon>
        <taxon>Actinomycetota</taxon>
        <taxon>Actinomycetes</taxon>
        <taxon>Bifidobacteriales</taxon>
        <taxon>Bifidobacteriaceae</taxon>
        <taxon>Bifidobacterium</taxon>
    </lineage>
</organism>
<evidence type="ECO:0000259" key="4">
    <source>
        <dbReference type="Pfam" id="PF00248"/>
    </source>
</evidence>
<evidence type="ECO:0000256" key="1">
    <source>
        <dbReference type="PIRSR" id="PIRSR000097-1"/>
    </source>
</evidence>
<dbReference type="Gene3D" id="3.20.20.100">
    <property type="entry name" value="NADP-dependent oxidoreductase domain"/>
    <property type="match status" value="1"/>
</dbReference>
<dbReference type="PRINTS" id="PR00069">
    <property type="entry name" value="ALDKETRDTASE"/>
</dbReference>
<dbReference type="EMBL" id="WHZY01000002">
    <property type="protein sequence ID" value="NEG77845.1"/>
    <property type="molecule type" value="Genomic_DNA"/>
</dbReference>
<dbReference type="CDD" id="cd19138">
    <property type="entry name" value="AKR_YeaE"/>
    <property type="match status" value="1"/>
</dbReference>
<evidence type="ECO:0000256" key="2">
    <source>
        <dbReference type="PIRSR" id="PIRSR000097-2"/>
    </source>
</evidence>
<dbReference type="SUPFAM" id="SSF51430">
    <property type="entry name" value="NAD(P)-linked oxidoreductase"/>
    <property type="match status" value="1"/>
</dbReference>
<evidence type="ECO:0000256" key="3">
    <source>
        <dbReference type="PIRSR" id="PIRSR000097-3"/>
    </source>
</evidence>